<keyword evidence="2" id="KW-1185">Reference proteome</keyword>
<evidence type="ECO:0008006" key="3">
    <source>
        <dbReference type="Google" id="ProtNLM"/>
    </source>
</evidence>
<evidence type="ECO:0000313" key="1">
    <source>
        <dbReference type="EMBL" id="EKB49861.1"/>
    </source>
</evidence>
<organism evidence="1 2">
    <name type="scientific">Cecembia lonarensis (strain CCUG 58316 / KCTC 22772 / LW9)</name>
    <dbReference type="NCBI Taxonomy" id="1225176"/>
    <lineage>
        <taxon>Bacteria</taxon>
        <taxon>Pseudomonadati</taxon>
        <taxon>Bacteroidota</taxon>
        <taxon>Cytophagia</taxon>
        <taxon>Cytophagales</taxon>
        <taxon>Cyclobacteriaceae</taxon>
        <taxon>Cecembia</taxon>
    </lineage>
</organism>
<reference evidence="1 2" key="1">
    <citation type="journal article" date="2012" name="J. Bacteriol.">
        <title>Draft Genome Sequence of Cecembia lonarensis Strain LW9T, Isolated from Lonar Lake, a Haloalkaline Lake in India.</title>
        <authorList>
            <person name="Shivaji S."/>
            <person name="Ara S."/>
            <person name="Singh A."/>
            <person name="Pinnaka A.K."/>
        </authorList>
    </citation>
    <scope>NUCLEOTIDE SEQUENCE [LARGE SCALE GENOMIC DNA]</scope>
    <source>
        <strain evidence="1 2">LW9</strain>
    </source>
</reference>
<dbReference type="OrthoDB" id="823704at2"/>
<dbReference type="EMBL" id="AMGM01000017">
    <property type="protein sequence ID" value="EKB49861.1"/>
    <property type="molecule type" value="Genomic_DNA"/>
</dbReference>
<dbReference type="RefSeq" id="WP_009184560.1">
    <property type="nucleotide sequence ID" value="NZ_AMGM01000017.1"/>
</dbReference>
<sequence length="211" mass="23152">MMNDFRKYIESSYLKLFFLVFFFCIAEKGFSQRINFSVWTGSDEITVTSPQGVMPSLAFNQKQNLIIVGGPVVDIQLNDTQTVVYAIEAPEGFDLTVEVSAPNALSLEDDPSNTIPFQLKLAYNNQQPANEWLGKASAVELPLGFNAITFPVNRRLSGAPLPPPTPESGGYVRPKATAYLYLFGSLGPIGSIPSGDYSAEVNINVFFSTYD</sequence>
<dbReference type="AlphaFoldDB" id="K1L530"/>
<comment type="caution">
    <text evidence="1">The sequence shown here is derived from an EMBL/GenBank/DDBJ whole genome shotgun (WGS) entry which is preliminary data.</text>
</comment>
<gene>
    <name evidence="1" type="ORF">B879_01525</name>
</gene>
<protein>
    <recommendedName>
        <fullName evidence="3">DUF4402 domain-containing protein</fullName>
    </recommendedName>
</protein>
<dbReference type="Proteomes" id="UP000004478">
    <property type="component" value="Unassembled WGS sequence"/>
</dbReference>
<accession>K1L530</accession>
<name>K1L530_CECL9</name>
<evidence type="ECO:0000313" key="2">
    <source>
        <dbReference type="Proteomes" id="UP000004478"/>
    </source>
</evidence>
<proteinExistence type="predicted"/>